<proteinExistence type="predicted"/>
<sequence length="220" mass="24694">MVKTKEKLLNVRLYFFSILLILILPFSLDAGNLEKGSVSDLLSSDTCGFLNHESGYHFALRSNGLLDLALIPNVTFEFGRGRYSGSATWAAAWWGGGNKCWRIYGGEAEWRCYFGEVSRSRVLSGHHAGVFVGLFTYDMKLGEVGRQCPDVAASWGLSYGYSFPIASRLNLDLNIGIGFIHSHYKRYRYMCGQHICDGDRKLHYFGPVKAEISIVWLLGK</sequence>
<protein>
    <submittedName>
        <fullName evidence="1">DUF3575 domain-containing protein</fullName>
    </submittedName>
</protein>
<evidence type="ECO:0000313" key="1">
    <source>
        <dbReference type="EMBL" id="QCD43279.1"/>
    </source>
</evidence>
<name>A0A4P7W5B1_9BACT</name>
<dbReference type="AlphaFoldDB" id="A0A4P7W5B1"/>
<keyword evidence="2" id="KW-1185">Reference proteome</keyword>
<dbReference type="EMBL" id="CP039396">
    <property type="protein sequence ID" value="QCD43279.1"/>
    <property type="molecule type" value="Genomic_DNA"/>
</dbReference>
<accession>A0A4P7W5B1</accession>
<dbReference type="InterPro" id="IPR021958">
    <property type="entry name" value="DUF3575"/>
</dbReference>
<dbReference type="KEGG" id="ddb:E7747_13960"/>
<gene>
    <name evidence="1" type="ORF">E7747_13960</name>
</gene>
<evidence type="ECO:0000313" key="2">
    <source>
        <dbReference type="Proteomes" id="UP000297149"/>
    </source>
</evidence>
<dbReference type="Proteomes" id="UP000297149">
    <property type="component" value="Chromosome"/>
</dbReference>
<dbReference type="Pfam" id="PF12099">
    <property type="entry name" value="DUF3575"/>
    <property type="match status" value="1"/>
</dbReference>
<organism evidence="1 2">
    <name type="scientific">Duncaniella dubosii</name>
    <dbReference type="NCBI Taxonomy" id="2518971"/>
    <lineage>
        <taxon>Bacteria</taxon>
        <taxon>Pseudomonadati</taxon>
        <taxon>Bacteroidota</taxon>
        <taxon>Bacteroidia</taxon>
        <taxon>Bacteroidales</taxon>
        <taxon>Muribaculaceae</taxon>
        <taxon>Duncaniella</taxon>
    </lineage>
</organism>
<reference evidence="2" key="1">
    <citation type="submission" date="2019-02" db="EMBL/GenBank/DDBJ databases">
        <title>Isolation and identification of novel species under the genus Muribaculum.</title>
        <authorList>
            <person name="Miyake S."/>
            <person name="Ding Y."/>
            <person name="Low A."/>
            <person name="Soh M."/>
            <person name="Seedorf H."/>
        </authorList>
    </citation>
    <scope>NUCLEOTIDE SEQUENCE [LARGE SCALE GENOMIC DNA]</scope>
    <source>
        <strain evidence="2">H5</strain>
    </source>
</reference>